<sequence length="39" mass="4313">MRFFKKMCESNVRLDGKTVVITGGSGGIGKETARDFYGR</sequence>
<dbReference type="InterPro" id="IPR036291">
    <property type="entry name" value="NAD(P)-bd_dom_sf"/>
</dbReference>
<dbReference type="SUPFAM" id="SSF51735">
    <property type="entry name" value="NAD(P)-binding Rossmann-fold domains"/>
    <property type="match status" value="1"/>
</dbReference>
<reference evidence="1 2" key="1">
    <citation type="journal article" date="2010" name="Science">
        <title>Genomic comparison of the ants Camponotus floridanus and Harpegnathos saltator.</title>
        <authorList>
            <person name="Bonasio R."/>
            <person name="Zhang G."/>
            <person name="Ye C."/>
            <person name="Mutti N.S."/>
            <person name="Fang X."/>
            <person name="Qin N."/>
            <person name="Donahue G."/>
            <person name="Yang P."/>
            <person name="Li Q."/>
            <person name="Li C."/>
            <person name="Zhang P."/>
            <person name="Huang Z."/>
            <person name="Berger S.L."/>
            <person name="Reinberg D."/>
            <person name="Wang J."/>
            <person name="Liebig J."/>
        </authorList>
    </citation>
    <scope>NUCLEOTIDE SEQUENCE [LARGE SCALE GENOMIC DNA]</scope>
    <source>
        <strain evidence="2">C129</strain>
    </source>
</reference>
<accession>E2AK56</accession>
<evidence type="ECO:0000313" key="1">
    <source>
        <dbReference type="EMBL" id="EFN66160.1"/>
    </source>
</evidence>
<feature type="non-terminal residue" evidence="1">
    <location>
        <position position="39"/>
    </location>
</feature>
<dbReference type="Gene3D" id="3.40.50.720">
    <property type="entry name" value="NAD(P)-binding Rossmann-like Domain"/>
    <property type="match status" value="1"/>
</dbReference>
<proteinExistence type="predicted"/>
<organism evidence="2">
    <name type="scientific">Camponotus floridanus</name>
    <name type="common">Florida carpenter ant</name>
    <dbReference type="NCBI Taxonomy" id="104421"/>
    <lineage>
        <taxon>Eukaryota</taxon>
        <taxon>Metazoa</taxon>
        <taxon>Ecdysozoa</taxon>
        <taxon>Arthropoda</taxon>
        <taxon>Hexapoda</taxon>
        <taxon>Insecta</taxon>
        <taxon>Pterygota</taxon>
        <taxon>Neoptera</taxon>
        <taxon>Endopterygota</taxon>
        <taxon>Hymenoptera</taxon>
        <taxon>Apocrita</taxon>
        <taxon>Aculeata</taxon>
        <taxon>Formicoidea</taxon>
        <taxon>Formicidae</taxon>
        <taxon>Formicinae</taxon>
        <taxon>Camponotus</taxon>
    </lineage>
</organism>
<dbReference type="EMBL" id="GL440194">
    <property type="protein sequence ID" value="EFN66160.1"/>
    <property type="molecule type" value="Genomic_DNA"/>
</dbReference>
<dbReference type="Proteomes" id="UP000000311">
    <property type="component" value="Unassembled WGS sequence"/>
</dbReference>
<evidence type="ECO:0000313" key="2">
    <source>
        <dbReference type="Proteomes" id="UP000000311"/>
    </source>
</evidence>
<gene>
    <name evidence="1" type="ORF">EAG_13616</name>
</gene>
<keyword evidence="2" id="KW-1185">Reference proteome</keyword>
<protein>
    <submittedName>
        <fullName evidence="1">Uncharacterized protein</fullName>
    </submittedName>
</protein>
<dbReference type="InParanoid" id="E2AK56"/>
<dbReference type="OrthoDB" id="191139at2759"/>
<dbReference type="AlphaFoldDB" id="E2AK56"/>
<name>E2AK56_CAMFO</name>